<keyword evidence="2" id="KW-1185">Reference proteome</keyword>
<dbReference type="Proteomes" id="UP001174909">
    <property type="component" value="Unassembled WGS sequence"/>
</dbReference>
<dbReference type="EMBL" id="CASHTH010001387">
    <property type="protein sequence ID" value="CAI8014691.1"/>
    <property type="molecule type" value="Genomic_DNA"/>
</dbReference>
<sequence>MSRRLLIPVWSYMDNLMPMLLSQAGNKMPNIEFRQLKNPD</sequence>
<reference evidence="1" key="1">
    <citation type="submission" date="2023-03" db="EMBL/GenBank/DDBJ databases">
        <authorList>
            <person name="Steffen K."/>
            <person name="Cardenas P."/>
        </authorList>
    </citation>
    <scope>NUCLEOTIDE SEQUENCE</scope>
</reference>
<feature type="non-terminal residue" evidence="1">
    <location>
        <position position="40"/>
    </location>
</feature>
<name>A0AA35RQW4_GEOBA</name>
<protein>
    <submittedName>
        <fullName evidence="1">Uncharacterized protein</fullName>
    </submittedName>
</protein>
<accession>A0AA35RQW4</accession>
<organism evidence="1 2">
    <name type="scientific">Geodia barretti</name>
    <name type="common">Barrett's horny sponge</name>
    <dbReference type="NCBI Taxonomy" id="519541"/>
    <lineage>
        <taxon>Eukaryota</taxon>
        <taxon>Metazoa</taxon>
        <taxon>Porifera</taxon>
        <taxon>Demospongiae</taxon>
        <taxon>Heteroscleromorpha</taxon>
        <taxon>Tetractinellida</taxon>
        <taxon>Astrophorina</taxon>
        <taxon>Geodiidae</taxon>
        <taxon>Geodia</taxon>
    </lineage>
</organism>
<evidence type="ECO:0000313" key="2">
    <source>
        <dbReference type="Proteomes" id="UP001174909"/>
    </source>
</evidence>
<evidence type="ECO:0000313" key="1">
    <source>
        <dbReference type="EMBL" id="CAI8014691.1"/>
    </source>
</evidence>
<gene>
    <name evidence="1" type="ORF">GBAR_LOCUS9178</name>
</gene>
<comment type="caution">
    <text evidence="1">The sequence shown here is derived from an EMBL/GenBank/DDBJ whole genome shotgun (WGS) entry which is preliminary data.</text>
</comment>
<dbReference type="AlphaFoldDB" id="A0AA35RQW4"/>
<proteinExistence type="predicted"/>